<organism evidence="1 2">
    <name type="scientific">Paremcibacter congregatus</name>
    <dbReference type="NCBI Taxonomy" id="2043170"/>
    <lineage>
        <taxon>Bacteria</taxon>
        <taxon>Pseudomonadati</taxon>
        <taxon>Pseudomonadota</taxon>
        <taxon>Alphaproteobacteria</taxon>
        <taxon>Emcibacterales</taxon>
        <taxon>Emcibacteraceae</taxon>
        <taxon>Paremcibacter</taxon>
    </lineage>
</organism>
<dbReference type="GO" id="GO:0019441">
    <property type="term" value="P:L-tryptophan catabolic process to kynurenine"/>
    <property type="evidence" value="ECO:0007669"/>
    <property type="project" value="InterPro"/>
</dbReference>
<evidence type="ECO:0000313" key="1">
    <source>
        <dbReference type="EMBL" id="PHZ84213.1"/>
    </source>
</evidence>
<dbReference type="InterPro" id="IPR007325">
    <property type="entry name" value="KFase/CYL"/>
</dbReference>
<reference evidence="1 2" key="1">
    <citation type="submission" date="2017-10" db="EMBL/GenBank/DDBJ databases">
        <title>Frigbacter circumglobatus gen. nov. sp. nov., isolated from sediment cultured in situ.</title>
        <authorList>
            <person name="Zhao Z."/>
        </authorList>
    </citation>
    <scope>NUCLEOTIDE SEQUENCE [LARGE SCALE GENOMIC DNA]</scope>
    <source>
        <strain evidence="1 2">ZYL</strain>
    </source>
</reference>
<accession>A0A2G4YPH1</accession>
<dbReference type="PANTHER" id="PTHR31118">
    <property type="entry name" value="CYCLASE-LIKE PROTEIN 2"/>
    <property type="match status" value="1"/>
</dbReference>
<protein>
    <submittedName>
        <fullName evidence="1">Cyclase</fullName>
    </submittedName>
</protein>
<proteinExistence type="predicted"/>
<evidence type="ECO:0000313" key="2">
    <source>
        <dbReference type="Proteomes" id="UP000229730"/>
    </source>
</evidence>
<keyword evidence="2" id="KW-1185">Reference proteome</keyword>
<dbReference type="AlphaFoldDB" id="A0A2G4YPH1"/>
<dbReference type="Gene3D" id="3.50.30.50">
    <property type="entry name" value="Putative cyclase"/>
    <property type="match status" value="1"/>
</dbReference>
<name>A0A2G4YPH1_9PROT</name>
<dbReference type="EMBL" id="PDEM01000025">
    <property type="protein sequence ID" value="PHZ84213.1"/>
    <property type="molecule type" value="Genomic_DNA"/>
</dbReference>
<dbReference type="GO" id="GO:0004061">
    <property type="term" value="F:arylformamidase activity"/>
    <property type="evidence" value="ECO:0007669"/>
    <property type="project" value="InterPro"/>
</dbReference>
<comment type="caution">
    <text evidence="1">The sequence shown here is derived from an EMBL/GenBank/DDBJ whole genome shotgun (WGS) entry which is preliminary data.</text>
</comment>
<dbReference type="SUPFAM" id="SSF102198">
    <property type="entry name" value="Putative cyclase"/>
    <property type="match status" value="1"/>
</dbReference>
<dbReference type="Proteomes" id="UP000229730">
    <property type="component" value="Unassembled WGS sequence"/>
</dbReference>
<dbReference type="OrthoDB" id="9777007at2"/>
<gene>
    <name evidence="1" type="ORF">CRD36_13565</name>
</gene>
<dbReference type="InParanoid" id="A0A2G4YPH1"/>
<dbReference type="InterPro" id="IPR037175">
    <property type="entry name" value="KFase_sf"/>
</dbReference>
<sequence length="258" mass="27879">MTNETLTNLVSDMATGAIRVVDLSVPLDENTQVIGLPEEFEQSPGFKLERISQYDDKGPAWYWNKISCGEHTGTHFDAPGHWVTGKDYNDGYTDTIAPEKLIAAANVIDVSKESAEDADYVLTADKVKAWEAEHGAIEAGTWVLMRTDWSKRTGADFLNIDENGSHCPGPSPDCIEYLVKERDVLGFGVETVGTDAGQGFHFDPPLPAHTLMHGNNKLGLASLTNLDQLPPKGAVIVTPPLKIVNGSGSPLRVIALAP</sequence>
<dbReference type="Pfam" id="PF04199">
    <property type="entry name" value="Cyclase"/>
    <property type="match status" value="1"/>
</dbReference>
<dbReference type="RefSeq" id="WP_099474143.1">
    <property type="nucleotide sequence ID" value="NZ_CAXBMK010000002.1"/>
</dbReference>
<dbReference type="PANTHER" id="PTHR31118:SF12">
    <property type="entry name" value="CYCLASE-LIKE PROTEIN 2"/>
    <property type="match status" value="1"/>
</dbReference>